<dbReference type="PATRIC" id="fig|1441923.3.peg.2101"/>
<sequence>MAARIIVYGARARGEARALSLDDRTDIAHEAANDARSAAPVYTGAYRDGIGVEVQGDRVFLVDNDPDAIFKEYGTVDTPAHASLTDAARQYGRYSGWQPRGG</sequence>
<reference evidence="2" key="2">
    <citation type="submission" date="2015-01" db="EMBL/GenBank/DDBJ databases">
        <title>Draft genome sequence of potential hydrocarbon metabolising strain of Rhodococcus rhodochrous.</title>
        <authorList>
            <person name="Aggarwal R.K."/>
            <person name="Dawar C."/>
        </authorList>
    </citation>
    <scope>NUCLEOTIDE SEQUENCE [LARGE SCALE GENOMIC DNA]</scope>
    <source>
        <strain evidence="2">KG-21</strain>
    </source>
</reference>
<accession>A0A0M9WP86</accession>
<gene>
    <name evidence="1" type="ORF">Z051_09480</name>
</gene>
<proteinExistence type="predicted"/>
<dbReference type="AlphaFoldDB" id="A0A0M9WP86"/>
<organism evidence="1 2">
    <name type="scientific">Rhodococcus rhodochrous KG-21</name>
    <dbReference type="NCBI Taxonomy" id="1441923"/>
    <lineage>
        <taxon>Bacteria</taxon>
        <taxon>Bacillati</taxon>
        <taxon>Actinomycetota</taxon>
        <taxon>Actinomycetes</taxon>
        <taxon>Mycobacteriales</taxon>
        <taxon>Nocardiaceae</taxon>
        <taxon>Rhodococcus</taxon>
    </lineage>
</organism>
<protein>
    <submittedName>
        <fullName evidence="1">Uncharacterized protein</fullName>
    </submittedName>
</protein>
<dbReference type="EMBL" id="AZYO01000018">
    <property type="protein sequence ID" value="KOS56433.1"/>
    <property type="molecule type" value="Genomic_DNA"/>
</dbReference>
<name>A0A0M9WP86_RHORH</name>
<evidence type="ECO:0000313" key="2">
    <source>
        <dbReference type="Proteomes" id="UP000037712"/>
    </source>
</evidence>
<dbReference type="RefSeq" id="WP_054372424.1">
    <property type="nucleotide sequence ID" value="NZ_AZYO01000018.1"/>
</dbReference>
<evidence type="ECO:0000313" key="1">
    <source>
        <dbReference type="EMBL" id="KOS56433.1"/>
    </source>
</evidence>
<dbReference type="Proteomes" id="UP000037712">
    <property type="component" value="Unassembled WGS sequence"/>
</dbReference>
<reference evidence="1 2" key="1">
    <citation type="journal article" date="2015" name="Genome Announc.">
        <title>Draft Genome Sequence of Rhodococcus rhodochrous Strain KG-21, a Soil Isolate from Oil Fields of Krishna-Godavari Basin, India.</title>
        <authorList>
            <person name="Dawar C."/>
            <person name="Aggarwal R.K."/>
        </authorList>
    </citation>
    <scope>NUCLEOTIDE SEQUENCE [LARGE SCALE GENOMIC DNA]</scope>
    <source>
        <strain evidence="1 2">KG-21</strain>
    </source>
</reference>
<comment type="caution">
    <text evidence="1">The sequence shown here is derived from an EMBL/GenBank/DDBJ whole genome shotgun (WGS) entry which is preliminary data.</text>
</comment>